<feature type="domain" description="HTH cro/C1-type" evidence="2">
    <location>
        <begin position="55"/>
        <end position="110"/>
    </location>
</feature>
<feature type="region of interest" description="Disordered" evidence="1">
    <location>
        <begin position="1"/>
        <end position="24"/>
    </location>
</feature>
<evidence type="ECO:0000313" key="4">
    <source>
        <dbReference type="Proteomes" id="UP000598775"/>
    </source>
</evidence>
<dbReference type="EMBL" id="BMGP01000006">
    <property type="protein sequence ID" value="GGF37742.1"/>
    <property type="molecule type" value="Genomic_DNA"/>
</dbReference>
<comment type="caution">
    <text evidence="3">The sequence shown here is derived from an EMBL/GenBank/DDBJ whole genome shotgun (WGS) entry which is preliminary data.</text>
</comment>
<evidence type="ECO:0000259" key="2">
    <source>
        <dbReference type="PROSITE" id="PS50943"/>
    </source>
</evidence>
<dbReference type="AlphaFoldDB" id="A0A917BE19"/>
<dbReference type="CDD" id="cd00093">
    <property type="entry name" value="HTH_XRE"/>
    <property type="match status" value="1"/>
</dbReference>
<evidence type="ECO:0000256" key="1">
    <source>
        <dbReference type="SAM" id="MobiDB-lite"/>
    </source>
</evidence>
<name>A0A917BE19_9MICO</name>
<evidence type="ECO:0000313" key="3">
    <source>
        <dbReference type="EMBL" id="GGF37742.1"/>
    </source>
</evidence>
<dbReference type="GO" id="GO:0003677">
    <property type="term" value="F:DNA binding"/>
    <property type="evidence" value="ECO:0007669"/>
    <property type="project" value="InterPro"/>
</dbReference>
<dbReference type="SUPFAM" id="SSF47413">
    <property type="entry name" value="lambda repressor-like DNA-binding domains"/>
    <property type="match status" value="1"/>
</dbReference>
<gene>
    <name evidence="3" type="ORF">GCM10011399_33370</name>
</gene>
<dbReference type="SMART" id="SM00530">
    <property type="entry name" value="HTH_XRE"/>
    <property type="match status" value="1"/>
</dbReference>
<dbReference type="Gene3D" id="1.10.260.40">
    <property type="entry name" value="lambda repressor-like DNA-binding domains"/>
    <property type="match status" value="1"/>
</dbReference>
<dbReference type="PROSITE" id="PS50943">
    <property type="entry name" value="HTH_CROC1"/>
    <property type="match status" value="1"/>
</dbReference>
<keyword evidence="4" id="KW-1185">Reference proteome</keyword>
<proteinExistence type="predicted"/>
<dbReference type="InterPro" id="IPR001387">
    <property type="entry name" value="Cro/C1-type_HTH"/>
</dbReference>
<dbReference type="InterPro" id="IPR010982">
    <property type="entry name" value="Lambda_DNA-bd_dom_sf"/>
</dbReference>
<accession>A0A917BE19</accession>
<dbReference type="Proteomes" id="UP000598775">
    <property type="component" value="Unassembled WGS sequence"/>
</dbReference>
<reference evidence="3 4" key="1">
    <citation type="journal article" date="2014" name="Int. J. Syst. Evol. Microbiol.">
        <title>Complete genome sequence of Corynebacterium casei LMG S-19264T (=DSM 44701T), isolated from a smear-ripened cheese.</title>
        <authorList>
            <consortium name="US DOE Joint Genome Institute (JGI-PGF)"/>
            <person name="Walter F."/>
            <person name="Albersmeier A."/>
            <person name="Kalinowski J."/>
            <person name="Ruckert C."/>
        </authorList>
    </citation>
    <scope>NUCLEOTIDE SEQUENCE [LARGE SCALE GENOMIC DNA]</scope>
    <source>
        <strain evidence="3 4">CGMCC 1.12976</strain>
    </source>
</reference>
<organism evidence="3 4">
    <name type="scientific">Subtercola lobariae</name>
    <dbReference type="NCBI Taxonomy" id="1588641"/>
    <lineage>
        <taxon>Bacteria</taxon>
        <taxon>Bacillati</taxon>
        <taxon>Actinomycetota</taxon>
        <taxon>Actinomycetes</taxon>
        <taxon>Micrococcales</taxon>
        <taxon>Microbacteriaceae</taxon>
        <taxon>Subtercola</taxon>
    </lineage>
</organism>
<sequence>MTKIQPSKADAPARRSRRRAADDNRVSLLDEMEADPSVAVELAAASLMNQFHSLLQSAFQNRPDISQAALAQLLHVSAGRVSQVLGGEENLRVSTVGRYARALGYDVSVSFVPRERVAPPLSSNRRGAGSEWNDLYASVVSDGQHQAPQFTISPALPAAIQTVGPQIHVGRIDIDRTAIAYELLRPEGAQRESIK</sequence>
<protein>
    <recommendedName>
        <fullName evidence="2">HTH cro/C1-type domain-containing protein</fullName>
    </recommendedName>
</protein>